<sequence length="46" mass="4734">MRALIAAAIGLAAAFALVFTMTALGTPTPPNETSPKKMLTSPPEHP</sequence>
<keyword evidence="3" id="KW-1185">Reference proteome</keyword>
<comment type="caution">
    <text evidence="2">The sequence shown here is derived from an EMBL/GenBank/DDBJ whole genome shotgun (WGS) entry which is preliminary data.</text>
</comment>
<evidence type="ECO:0000313" key="3">
    <source>
        <dbReference type="Proteomes" id="UP000481583"/>
    </source>
</evidence>
<evidence type="ECO:0000256" key="1">
    <source>
        <dbReference type="SAM" id="MobiDB-lite"/>
    </source>
</evidence>
<dbReference type="NCBIfam" id="NF033490">
    <property type="entry name" value="small_SPW0924"/>
    <property type="match status" value="1"/>
</dbReference>
<protein>
    <submittedName>
        <fullName evidence="2">SPW_0924 family protein</fullName>
    </submittedName>
</protein>
<organism evidence="2 3">
    <name type="scientific">Streptomyces coryli</name>
    <dbReference type="NCBI Taxonomy" id="1128680"/>
    <lineage>
        <taxon>Bacteria</taxon>
        <taxon>Bacillati</taxon>
        <taxon>Actinomycetota</taxon>
        <taxon>Actinomycetes</taxon>
        <taxon>Kitasatosporales</taxon>
        <taxon>Streptomycetaceae</taxon>
        <taxon>Streptomyces</taxon>
    </lineage>
</organism>
<evidence type="ECO:0000313" key="2">
    <source>
        <dbReference type="EMBL" id="NGN70352.1"/>
    </source>
</evidence>
<dbReference type="AlphaFoldDB" id="A0A6G4UE64"/>
<dbReference type="Proteomes" id="UP000481583">
    <property type="component" value="Unassembled WGS sequence"/>
</dbReference>
<accession>A0A6G4UE64</accession>
<dbReference type="InterPro" id="IPR048001">
    <property type="entry name" value="SPW_0924-like"/>
</dbReference>
<gene>
    <name evidence="2" type="ORF">G5C51_41530</name>
</gene>
<feature type="region of interest" description="Disordered" evidence="1">
    <location>
        <begin position="24"/>
        <end position="46"/>
    </location>
</feature>
<reference evidence="2 3" key="1">
    <citation type="submission" date="2020-02" db="EMBL/GenBank/DDBJ databases">
        <title>Whole-genome analyses of novel actinobacteria.</title>
        <authorList>
            <person name="Sahin N."/>
        </authorList>
    </citation>
    <scope>NUCLEOTIDE SEQUENCE [LARGE SCALE GENOMIC DNA]</scope>
    <source>
        <strain evidence="2 3">A7024</strain>
    </source>
</reference>
<name>A0A6G4UE64_9ACTN</name>
<dbReference type="RefSeq" id="WP_165246056.1">
    <property type="nucleotide sequence ID" value="NZ_JAAKZV010000484.1"/>
</dbReference>
<dbReference type="EMBL" id="JAAKZV010000484">
    <property type="protein sequence ID" value="NGN70352.1"/>
    <property type="molecule type" value="Genomic_DNA"/>
</dbReference>
<proteinExistence type="predicted"/>